<dbReference type="InterPro" id="IPR003439">
    <property type="entry name" value="ABC_transporter-like_ATP-bd"/>
</dbReference>
<evidence type="ECO:0000313" key="5">
    <source>
        <dbReference type="EMBL" id="VYU36428.1"/>
    </source>
</evidence>
<dbReference type="PROSITE" id="PS00211">
    <property type="entry name" value="ABC_TRANSPORTER_1"/>
    <property type="match status" value="1"/>
</dbReference>
<dbReference type="EMBL" id="CACRUX010000066">
    <property type="protein sequence ID" value="VYU36428.1"/>
    <property type="molecule type" value="Genomic_DNA"/>
</dbReference>
<accession>A0A6N3E9F9</accession>
<keyword evidence="3 5" id="KW-0067">ATP-binding</keyword>
<dbReference type="InterPro" id="IPR017911">
    <property type="entry name" value="MacB-like_ATP-bd"/>
</dbReference>
<organism evidence="5">
    <name type="scientific">Veillonella ratti</name>
    <dbReference type="NCBI Taxonomy" id="103892"/>
    <lineage>
        <taxon>Bacteria</taxon>
        <taxon>Bacillati</taxon>
        <taxon>Bacillota</taxon>
        <taxon>Negativicutes</taxon>
        <taxon>Veillonellales</taxon>
        <taxon>Veillonellaceae</taxon>
        <taxon>Veillonella</taxon>
    </lineage>
</organism>
<keyword evidence="2" id="KW-0547">Nucleotide-binding</keyword>
<dbReference type="AlphaFoldDB" id="A0A6N3E9F9"/>
<dbReference type="InterPro" id="IPR015854">
    <property type="entry name" value="ABC_transpr_LolD-like"/>
</dbReference>
<dbReference type="PROSITE" id="PS50893">
    <property type="entry name" value="ABC_TRANSPORTER_2"/>
    <property type="match status" value="1"/>
</dbReference>
<dbReference type="GO" id="GO:0005886">
    <property type="term" value="C:plasma membrane"/>
    <property type="evidence" value="ECO:0007669"/>
    <property type="project" value="TreeGrafter"/>
</dbReference>
<dbReference type="InterPro" id="IPR003593">
    <property type="entry name" value="AAA+_ATPase"/>
</dbReference>
<dbReference type="GO" id="GO:0016887">
    <property type="term" value="F:ATP hydrolysis activity"/>
    <property type="evidence" value="ECO:0007669"/>
    <property type="project" value="InterPro"/>
</dbReference>
<dbReference type="GO" id="GO:0098796">
    <property type="term" value="C:membrane protein complex"/>
    <property type="evidence" value="ECO:0007669"/>
    <property type="project" value="UniProtKB-ARBA"/>
</dbReference>
<keyword evidence="5" id="KW-0378">Hydrolase</keyword>
<gene>
    <name evidence="5" type="primary">macB_1</name>
    <name evidence="5" type="ORF">VRLFYP33_01844</name>
</gene>
<dbReference type="PANTHER" id="PTHR24220">
    <property type="entry name" value="IMPORT ATP-BINDING PROTEIN"/>
    <property type="match status" value="1"/>
</dbReference>
<evidence type="ECO:0000256" key="3">
    <source>
        <dbReference type="ARBA" id="ARBA00022840"/>
    </source>
</evidence>
<dbReference type="GO" id="GO:0005524">
    <property type="term" value="F:ATP binding"/>
    <property type="evidence" value="ECO:0007669"/>
    <property type="project" value="UniProtKB-KW"/>
</dbReference>
<keyword evidence="1" id="KW-0813">Transport</keyword>
<proteinExistence type="predicted"/>
<protein>
    <submittedName>
        <fullName evidence="5">Macrolide export ATP-binding/permease protein MacB</fullName>
        <ecNumber evidence="5">3.6.3.-</ecNumber>
    </submittedName>
</protein>
<dbReference type="InterPro" id="IPR027417">
    <property type="entry name" value="P-loop_NTPase"/>
</dbReference>
<name>A0A6N3E9F9_9FIRM</name>
<dbReference type="FunFam" id="3.40.50.300:FF:000032">
    <property type="entry name" value="Export ABC transporter ATP-binding protein"/>
    <property type="match status" value="1"/>
</dbReference>
<dbReference type="PANTHER" id="PTHR24220:SF86">
    <property type="entry name" value="ABC TRANSPORTER ABCH.1"/>
    <property type="match status" value="1"/>
</dbReference>
<dbReference type="Gene3D" id="3.40.50.300">
    <property type="entry name" value="P-loop containing nucleotide triphosphate hydrolases"/>
    <property type="match status" value="1"/>
</dbReference>
<dbReference type="InterPro" id="IPR017871">
    <property type="entry name" value="ABC_transporter-like_CS"/>
</dbReference>
<evidence type="ECO:0000256" key="1">
    <source>
        <dbReference type="ARBA" id="ARBA00022448"/>
    </source>
</evidence>
<dbReference type="EC" id="3.6.3.-" evidence="5"/>
<dbReference type="Pfam" id="PF00005">
    <property type="entry name" value="ABC_tran"/>
    <property type="match status" value="1"/>
</dbReference>
<dbReference type="GO" id="GO:0022857">
    <property type="term" value="F:transmembrane transporter activity"/>
    <property type="evidence" value="ECO:0007669"/>
    <property type="project" value="TreeGrafter"/>
</dbReference>
<dbReference type="SUPFAM" id="SSF52540">
    <property type="entry name" value="P-loop containing nucleoside triphosphate hydrolases"/>
    <property type="match status" value="1"/>
</dbReference>
<feature type="domain" description="ABC transporter" evidence="4">
    <location>
        <begin position="6"/>
        <end position="244"/>
    </location>
</feature>
<reference evidence="5" key="1">
    <citation type="submission" date="2019-11" db="EMBL/GenBank/DDBJ databases">
        <authorList>
            <person name="Feng L."/>
        </authorList>
    </citation>
    <scope>NUCLEOTIDE SEQUENCE</scope>
    <source>
        <strain evidence="5">VrattiLFYP33</strain>
    </source>
</reference>
<dbReference type="SMART" id="SM00382">
    <property type="entry name" value="AAA"/>
    <property type="match status" value="1"/>
</dbReference>
<evidence type="ECO:0000259" key="4">
    <source>
        <dbReference type="PROSITE" id="PS50893"/>
    </source>
</evidence>
<evidence type="ECO:0000256" key="2">
    <source>
        <dbReference type="ARBA" id="ARBA00022741"/>
    </source>
</evidence>
<dbReference type="RefSeq" id="WP_021842518.1">
    <property type="nucleotide sequence ID" value="NZ_CACRUX010000066.1"/>
</dbReference>
<sequence>MKQAVISLEGITKTYVNGKLVVPVLHGIDLNIYEGEFTSIMGPSGSGKSTFMNILGCLDRPTSGSYKLDGEEVATLSDDELAFVRNKRIGFVFQSFNLLPKLTAQDNVALPMVYAGVPKKERKERAAYLLDSLGLGERLDHLPAELSGGQRQRVAIARALANDPSIIMADEPTGNLDSKSSVDVMNIFTNLYNEGRTIILVTHEPDIATFASRNIVLRDGYIVEDKQNPNMAGLQTVQAPTESVAVSPATAQKAVKSVIPKTVTEKVNTEQTNEGGTSHV</sequence>
<dbReference type="CDD" id="cd03255">
    <property type="entry name" value="ABC_MJ0796_LolCDE_FtsE"/>
    <property type="match status" value="1"/>
</dbReference>